<sequence>MRKHTLLVLALAATAAMSACGGPSGSAPAANAGPRQEQAHSSEAKGSLDLSLLRVAEADFDPYGTPEELAADRPIVAAGVIDGWQQGPILRSYPGGPLDYRVVLRMRVTEPLKGVKGRKTIPDGLVYIELSQGGVASDPAVPAEQWKPRKTVEDFEKALPSGTKMLAFPRERPVQELEVHDPGEPLPPDAKLMLVPPQGLIFEDPQLLNQRSGATALVGGKERLSVGGEAWAAPKNMGELVARLKQHGITE</sequence>
<feature type="region of interest" description="Disordered" evidence="1">
    <location>
        <begin position="22"/>
        <end position="45"/>
    </location>
</feature>
<feature type="signal peptide" evidence="2">
    <location>
        <begin position="1"/>
        <end position="21"/>
    </location>
</feature>
<evidence type="ECO:0000256" key="1">
    <source>
        <dbReference type="SAM" id="MobiDB-lite"/>
    </source>
</evidence>
<gene>
    <name evidence="3" type="ORF">SAMN05660976_04727</name>
</gene>
<protein>
    <recommendedName>
        <fullName evidence="5">Lipoprotein</fullName>
    </recommendedName>
</protein>
<feature type="chain" id="PRO_5038749395" description="Lipoprotein" evidence="2">
    <location>
        <begin position="22"/>
        <end position="251"/>
    </location>
</feature>
<organism evidence="3 4">
    <name type="scientific">Nonomuraea pusilla</name>
    <dbReference type="NCBI Taxonomy" id="46177"/>
    <lineage>
        <taxon>Bacteria</taxon>
        <taxon>Bacillati</taxon>
        <taxon>Actinomycetota</taxon>
        <taxon>Actinomycetes</taxon>
        <taxon>Streptosporangiales</taxon>
        <taxon>Streptosporangiaceae</taxon>
        <taxon>Nonomuraea</taxon>
    </lineage>
</organism>
<dbReference type="EMBL" id="FOBF01000011">
    <property type="protein sequence ID" value="SEM28060.1"/>
    <property type="molecule type" value="Genomic_DNA"/>
</dbReference>
<dbReference type="PROSITE" id="PS51257">
    <property type="entry name" value="PROKAR_LIPOPROTEIN"/>
    <property type="match status" value="1"/>
</dbReference>
<accession>A0A1H7X2I7</accession>
<keyword evidence="4" id="KW-1185">Reference proteome</keyword>
<evidence type="ECO:0000256" key="2">
    <source>
        <dbReference type="SAM" id="SignalP"/>
    </source>
</evidence>
<dbReference type="AlphaFoldDB" id="A0A1H7X2I7"/>
<proteinExistence type="predicted"/>
<name>A0A1H7X2I7_9ACTN</name>
<evidence type="ECO:0008006" key="5">
    <source>
        <dbReference type="Google" id="ProtNLM"/>
    </source>
</evidence>
<dbReference type="Proteomes" id="UP000198953">
    <property type="component" value="Unassembled WGS sequence"/>
</dbReference>
<reference evidence="3 4" key="1">
    <citation type="submission" date="2016-10" db="EMBL/GenBank/DDBJ databases">
        <authorList>
            <person name="de Groot N.N."/>
        </authorList>
    </citation>
    <scope>NUCLEOTIDE SEQUENCE [LARGE SCALE GENOMIC DNA]</scope>
    <source>
        <strain evidence="3 4">DSM 43357</strain>
    </source>
</reference>
<feature type="compositionally biased region" description="Low complexity" evidence="1">
    <location>
        <begin position="22"/>
        <end position="34"/>
    </location>
</feature>
<keyword evidence="2" id="KW-0732">Signal</keyword>
<evidence type="ECO:0000313" key="4">
    <source>
        <dbReference type="Proteomes" id="UP000198953"/>
    </source>
</evidence>
<evidence type="ECO:0000313" key="3">
    <source>
        <dbReference type="EMBL" id="SEM28060.1"/>
    </source>
</evidence>